<dbReference type="InterPro" id="IPR007372">
    <property type="entry name" value="Lipid/polyisoprenoid-bd_YceI"/>
</dbReference>
<dbReference type="Pfam" id="PF04264">
    <property type="entry name" value="YceI"/>
    <property type="match status" value="1"/>
</dbReference>
<dbReference type="EMBL" id="JAVDUU010000001">
    <property type="protein sequence ID" value="MDR6940920.1"/>
    <property type="molecule type" value="Genomic_DNA"/>
</dbReference>
<evidence type="ECO:0000259" key="1">
    <source>
        <dbReference type="SMART" id="SM00867"/>
    </source>
</evidence>
<organism evidence="2 3">
    <name type="scientific">Mucilaginibacter pocheonensis</name>
    <dbReference type="NCBI Taxonomy" id="398050"/>
    <lineage>
        <taxon>Bacteria</taxon>
        <taxon>Pseudomonadati</taxon>
        <taxon>Bacteroidota</taxon>
        <taxon>Sphingobacteriia</taxon>
        <taxon>Sphingobacteriales</taxon>
        <taxon>Sphingobacteriaceae</taxon>
        <taxon>Mucilaginibacter</taxon>
    </lineage>
</organism>
<protein>
    <submittedName>
        <fullName evidence="2">Polyisoprenoid-binding protein YceI</fullName>
    </submittedName>
</protein>
<keyword evidence="3" id="KW-1185">Reference proteome</keyword>
<evidence type="ECO:0000313" key="3">
    <source>
        <dbReference type="Proteomes" id="UP001247620"/>
    </source>
</evidence>
<dbReference type="Gene3D" id="2.40.128.110">
    <property type="entry name" value="Lipid/polyisoprenoid-binding, YceI-like"/>
    <property type="match status" value="1"/>
</dbReference>
<comment type="caution">
    <text evidence="2">The sequence shown here is derived from an EMBL/GenBank/DDBJ whole genome shotgun (WGS) entry which is preliminary data.</text>
</comment>
<dbReference type="InterPro" id="IPR036761">
    <property type="entry name" value="TTHA0802/YceI-like_sf"/>
</dbReference>
<dbReference type="SMART" id="SM00867">
    <property type="entry name" value="YceI"/>
    <property type="match status" value="1"/>
</dbReference>
<dbReference type="Proteomes" id="UP001247620">
    <property type="component" value="Unassembled WGS sequence"/>
</dbReference>
<reference evidence="2 3" key="1">
    <citation type="submission" date="2023-07" db="EMBL/GenBank/DDBJ databases">
        <title>Sorghum-associated microbial communities from plants grown in Nebraska, USA.</title>
        <authorList>
            <person name="Schachtman D."/>
        </authorList>
    </citation>
    <scope>NUCLEOTIDE SEQUENCE [LARGE SCALE GENOMIC DNA]</scope>
    <source>
        <strain evidence="2 3">3262</strain>
    </source>
</reference>
<feature type="domain" description="Lipid/polyisoprenoid-binding YceI-like" evidence="1">
    <location>
        <begin position="25"/>
        <end position="198"/>
    </location>
</feature>
<gene>
    <name evidence="2" type="ORF">J2W55_000748</name>
</gene>
<dbReference type="SUPFAM" id="SSF101874">
    <property type="entry name" value="YceI-like"/>
    <property type="match status" value="1"/>
</dbReference>
<dbReference type="PANTHER" id="PTHR34406:SF1">
    <property type="entry name" value="PROTEIN YCEI"/>
    <property type="match status" value="1"/>
</dbReference>
<accession>A0ABU1T7Y9</accession>
<name>A0ABU1T7Y9_9SPHI</name>
<dbReference type="PANTHER" id="PTHR34406">
    <property type="entry name" value="PROTEIN YCEI"/>
    <property type="match status" value="1"/>
</dbReference>
<evidence type="ECO:0000313" key="2">
    <source>
        <dbReference type="EMBL" id="MDR6940920.1"/>
    </source>
</evidence>
<sequence>MKKTSSILLLIALSACTKDKPQPLTYVVNSSISKIGWKGSASDHSHVGSFDLNGTVITNPNGTVKNGDFTIPVASIMDYDLTDPAKQQLLDDLKSANFFKMATYPDTKFHITAVAPYKGTDTSAVQGANYLMTGDFTMTGETHGVSFPVRIDQTADSLKTEAKFKLDRTKWGMNIYNDPSKPLYIYPDVLISLHILAARSK</sequence>
<proteinExistence type="predicted"/>
<dbReference type="RefSeq" id="WP_310092112.1">
    <property type="nucleotide sequence ID" value="NZ_JAVDUU010000001.1"/>
</dbReference>
<dbReference type="PROSITE" id="PS51257">
    <property type="entry name" value="PROKAR_LIPOPROTEIN"/>
    <property type="match status" value="1"/>
</dbReference>